<proteinExistence type="predicted"/>
<gene>
    <name evidence="1" type="ORF">AQ619_04940</name>
</gene>
<dbReference type="EMBL" id="CP013002">
    <property type="protein sequence ID" value="ALL12754.1"/>
    <property type="molecule type" value="Genomic_DNA"/>
</dbReference>
<dbReference type="AlphaFoldDB" id="A0A0N7JH93"/>
<evidence type="ECO:0000313" key="1">
    <source>
        <dbReference type="EMBL" id="ALL12754.1"/>
    </source>
</evidence>
<sequence>MKPRLAELISQPGGIYAQEALARAEAALETLREPLLGSIDEALAELEQLSNPFDVDNIPTLYRLSGDIINFSLAERIGGVERAARSLCELLDEALPNDPTTKAGISVHIASLRLLHRRLDSEIDQASILNGLGRILAKAREAAKAAAA</sequence>
<name>A0A0N7JH93_9CAUL</name>
<dbReference type="Proteomes" id="UP000056905">
    <property type="component" value="Chromosome"/>
</dbReference>
<evidence type="ECO:0000313" key="2">
    <source>
        <dbReference type="Proteomes" id="UP000056905"/>
    </source>
</evidence>
<organism evidence="1 2">
    <name type="scientific">Caulobacter henricii</name>
    <dbReference type="NCBI Taxonomy" id="69395"/>
    <lineage>
        <taxon>Bacteria</taxon>
        <taxon>Pseudomonadati</taxon>
        <taxon>Pseudomonadota</taxon>
        <taxon>Alphaproteobacteria</taxon>
        <taxon>Caulobacterales</taxon>
        <taxon>Caulobacteraceae</taxon>
        <taxon>Caulobacter</taxon>
    </lineage>
</organism>
<dbReference type="STRING" id="69395.AQ619_04940"/>
<dbReference type="OrthoDB" id="7188182at2"/>
<accession>A0A0N7JH93</accession>
<reference evidence="1 2" key="1">
    <citation type="submission" date="2015-10" db="EMBL/GenBank/DDBJ databases">
        <title>Conservation of the essential genome among Caulobacter and Brevundimonas species.</title>
        <authorList>
            <person name="Scott D."/>
            <person name="Ely B."/>
        </authorList>
    </citation>
    <scope>NUCLEOTIDE SEQUENCE [LARGE SCALE GENOMIC DNA]</scope>
    <source>
        <strain evidence="1 2">CB4</strain>
    </source>
</reference>
<evidence type="ECO:0008006" key="3">
    <source>
        <dbReference type="Google" id="ProtNLM"/>
    </source>
</evidence>
<dbReference type="KEGG" id="chq:AQ619_04940"/>
<protein>
    <recommendedName>
        <fullName evidence="3">Chemotaxis protein CheE</fullName>
    </recommendedName>
</protein>
<keyword evidence="2" id="KW-1185">Reference proteome</keyword>